<dbReference type="InterPro" id="IPR051923">
    <property type="entry name" value="Glycosyl_Hydrolase_39"/>
</dbReference>
<dbReference type="PANTHER" id="PTHR12631:SF10">
    <property type="entry name" value="BETA-XYLOSIDASE-LIKE PROTEIN-RELATED"/>
    <property type="match status" value="1"/>
</dbReference>
<dbReference type="GO" id="GO:0004553">
    <property type="term" value="F:hydrolase activity, hydrolyzing O-glycosyl compounds"/>
    <property type="evidence" value="ECO:0007669"/>
    <property type="project" value="TreeGrafter"/>
</dbReference>
<dbReference type="Gene3D" id="3.20.20.80">
    <property type="entry name" value="Glycosidases"/>
    <property type="match status" value="1"/>
</dbReference>
<sequence length="320" mass="36207">MPTPTETPYPLPKISLSGEGINVVDYRNDNLRALEPLGFGWIQVFNPPEHPILNYKVLYRVPLGDAISGNPAAVNAWADQLESLARERRGVIHAYSIGNEVNLSREWGGRPPDPSLYARLLAIAYARIKTADPDALVISAGIAPTGGDGDGAMDDLAYARALFEAGMAGYIDGYGFHPYGFAYEPEHDPDDPQARGLLFRRAEAHRRLMEEYGAGDKPMWATEFGWLMDPREEGLSCTWPELDWQRVSRKRQAEYVVRAFDFARKNWPWMGPMFLWNYDFSRSAQYPDPCEQMKFFSLLDAQGNERPVMQALRAATRKER</sequence>
<reference evidence="1 2" key="1">
    <citation type="submission" date="2017-11" db="EMBL/GenBank/DDBJ databases">
        <title>Evolution of Phototrophy in the Chloroflexi Phylum Driven by Horizontal Gene Transfer.</title>
        <authorList>
            <person name="Ward L.M."/>
            <person name="Hemp J."/>
            <person name="Shih P.M."/>
            <person name="Mcglynn S.E."/>
            <person name="Fischer W."/>
        </authorList>
    </citation>
    <scope>NUCLEOTIDE SEQUENCE [LARGE SCALE GENOMIC DNA]</scope>
    <source>
        <strain evidence="1">JP3_7</strain>
    </source>
</reference>
<evidence type="ECO:0000313" key="1">
    <source>
        <dbReference type="EMBL" id="PJF46963.1"/>
    </source>
</evidence>
<name>A0A2M8QAX1_9CHLR</name>
<evidence type="ECO:0008006" key="3">
    <source>
        <dbReference type="Google" id="ProtNLM"/>
    </source>
</evidence>
<proteinExistence type="predicted"/>
<comment type="caution">
    <text evidence="1">The sequence shown here is derived from an EMBL/GenBank/DDBJ whole genome shotgun (WGS) entry which is preliminary data.</text>
</comment>
<dbReference type="EMBL" id="PGTN01000078">
    <property type="protein sequence ID" value="PJF46963.1"/>
    <property type="molecule type" value="Genomic_DNA"/>
</dbReference>
<dbReference type="PANTHER" id="PTHR12631">
    <property type="entry name" value="ALPHA-L-IDURONIDASE"/>
    <property type="match status" value="1"/>
</dbReference>
<protein>
    <recommendedName>
        <fullName evidence="3">Glycoside hydrolase family 5 domain-containing protein</fullName>
    </recommendedName>
</protein>
<gene>
    <name evidence="1" type="ORF">CUN48_11120</name>
</gene>
<dbReference type="SUPFAM" id="SSF51445">
    <property type="entry name" value="(Trans)glycosidases"/>
    <property type="match status" value="1"/>
</dbReference>
<dbReference type="AlphaFoldDB" id="A0A2M8QAX1"/>
<evidence type="ECO:0000313" key="2">
    <source>
        <dbReference type="Proteomes" id="UP000230790"/>
    </source>
</evidence>
<organism evidence="1 2">
    <name type="scientific">Candidatus Thermofonsia Clade 3 bacterium</name>
    <dbReference type="NCBI Taxonomy" id="2364212"/>
    <lineage>
        <taxon>Bacteria</taxon>
        <taxon>Bacillati</taxon>
        <taxon>Chloroflexota</taxon>
        <taxon>Candidatus Thermofontia</taxon>
        <taxon>Candidatus Thermofonsia Clade 3</taxon>
    </lineage>
</organism>
<dbReference type="InterPro" id="IPR017853">
    <property type="entry name" value="GH"/>
</dbReference>
<dbReference type="Proteomes" id="UP000230790">
    <property type="component" value="Unassembled WGS sequence"/>
</dbReference>
<accession>A0A2M8QAX1</accession>